<name>A0A1V8TCT9_9PEZI</name>
<dbReference type="GO" id="GO:0006629">
    <property type="term" value="P:lipid metabolic process"/>
    <property type="evidence" value="ECO:0007669"/>
    <property type="project" value="InterPro"/>
</dbReference>
<dbReference type="AlphaFoldDB" id="A0A1V8TCT9"/>
<evidence type="ECO:0000256" key="2">
    <source>
        <dbReference type="ARBA" id="ARBA00022801"/>
    </source>
</evidence>
<feature type="domain" description="Fungal lipase-type" evidence="5">
    <location>
        <begin position="114"/>
        <end position="267"/>
    </location>
</feature>
<dbReference type="PANTHER" id="PTHR46640:SF1">
    <property type="entry name" value="FUNGAL LIPASE-LIKE DOMAIN-CONTAINING PROTEIN-RELATED"/>
    <property type="match status" value="1"/>
</dbReference>
<dbReference type="InterPro" id="IPR051299">
    <property type="entry name" value="AB_hydrolase_lip/est"/>
</dbReference>
<dbReference type="SUPFAM" id="SSF53474">
    <property type="entry name" value="alpha/beta-Hydrolases"/>
    <property type="match status" value="1"/>
</dbReference>
<feature type="region of interest" description="Disordered" evidence="3">
    <location>
        <begin position="529"/>
        <end position="550"/>
    </location>
</feature>
<dbReference type="Proteomes" id="UP000192596">
    <property type="component" value="Unassembled WGS sequence"/>
</dbReference>
<keyword evidence="1 4" id="KW-0732">Signal</keyword>
<organism evidence="6 7">
    <name type="scientific">Cryoendolithus antarcticus</name>
    <dbReference type="NCBI Taxonomy" id="1507870"/>
    <lineage>
        <taxon>Eukaryota</taxon>
        <taxon>Fungi</taxon>
        <taxon>Dikarya</taxon>
        <taxon>Ascomycota</taxon>
        <taxon>Pezizomycotina</taxon>
        <taxon>Dothideomycetes</taxon>
        <taxon>Dothideomycetidae</taxon>
        <taxon>Cladosporiales</taxon>
        <taxon>Cladosporiaceae</taxon>
        <taxon>Cryoendolithus</taxon>
    </lineage>
</organism>
<dbReference type="Pfam" id="PF01764">
    <property type="entry name" value="Lipase_3"/>
    <property type="match status" value="1"/>
</dbReference>
<evidence type="ECO:0000256" key="1">
    <source>
        <dbReference type="ARBA" id="ARBA00022729"/>
    </source>
</evidence>
<dbReference type="OrthoDB" id="438440at2759"/>
<feature type="chain" id="PRO_5012664038" description="Fungal lipase-type domain-containing protein" evidence="4">
    <location>
        <begin position="24"/>
        <end position="575"/>
    </location>
</feature>
<dbReference type="InParanoid" id="A0A1V8TCT9"/>
<gene>
    <name evidence="6" type="ORF">B0A48_05995</name>
</gene>
<feature type="compositionally biased region" description="Gly residues" evidence="3">
    <location>
        <begin position="536"/>
        <end position="550"/>
    </location>
</feature>
<feature type="signal peptide" evidence="4">
    <location>
        <begin position="1"/>
        <end position="23"/>
    </location>
</feature>
<reference evidence="7" key="1">
    <citation type="submission" date="2017-03" db="EMBL/GenBank/DDBJ databases">
        <title>Genomes of endolithic fungi from Antarctica.</title>
        <authorList>
            <person name="Coleine C."/>
            <person name="Masonjones S."/>
            <person name="Stajich J.E."/>
        </authorList>
    </citation>
    <scope>NUCLEOTIDE SEQUENCE [LARGE SCALE GENOMIC DNA]</scope>
    <source>
        <strain evidence="7">CCFEE 5527</strain>
    </source>
</reference>
<dbReference type="EMBL" id="NAJO01000011">
    <property type="protein sequence ID" value="OQO09104.1"/>
    <property type="molecule type" value="Genomic_DNA"/>
</dbReference>
<keyword evidence="2" id="KW-0378">Hydrolase</keyword>
<sequence>MRFSTLQSASGATLLLLSSAATASIADQAPLLRHASDNTTVSPALFSELEELARIVDISYCVGLTGFGISKPFSCLGRCSEFPSFELVTTWNTGQLLRDSCGYIALDHGRKRVVVAFRGTYSIANTVVDLSTIPQEYEPYPGGNGQGKCENCTVHMGFQSSWVTTSDYILPELERTNLTFSDYRVTLVGHSLGGAVAALAGLDLQARGFDPQVTTFGEPRVGNLAFVEYLDKRFGLSDSSNHHVNDSTMDYRRVTHVDDPVPLLPLTEWGFAMHAGEIFITKPDLPPDIIDVRHCDGNNDKECIAGQDSTIASGKHHSRKRDLLASVKSEISEIRTESWGVPSRYKLWQLFFAHRDYFWRIGVCLPGGDPLGGGDNDGGHCDLGESCYACRDYPGELCCTGYGGDSSDGYDTSVATYATSSRSTSCASSPITTLKKTTTSEITYTTATSSFRYYTTTYTSPRFDAGIHDFGRPSSASLVTQQLTHTTTFTVSATETYEADVSFYSVAMSVKSDVDYSASRQSLTLTSPSASATAAGGSGSGSGNGGASSGAAKVGGGEGLAVIVGVLAGLAGVML</sequence>
<comment type="caution">
    <text evidence="6">The sequence shown here is derived from an EMBL/GenBank/DDBJ whole genome shotgun (WGS) entry which is preliminary data.</text>
</comment>
<dbReference type="STRING" id="1507870.A0A1V8TCT9"/>
<accession>A0A1V8TCT9</accession>
<evidence type="ECO:0000313" key="7">
    <source>
        <dbReference type="Proteomes" id="UP000192596"/>
    </source>
</evidence>
<evidence type="ECO:0000256" key="3">
    <source>
        <dbReference type="SAM" id="MobiDB-lite"/>
    </source>
</evidence>
<evidence type="ECO:0000259" key="5">
    <source>
        <dbReference type="Pfam" id="PF01764"/>
    </source>
</evidence>
<dbReference type="InterPro" id="IPR002921">
    <property type="entry name" value="Fungal_lipase-type"/>
</dbReference>
<evidence type="ECO:0000313" key="6">
    <source>
        <dbReference type="EMBL" id="OQO09104.1"/>
    </source>
</evidence>
<dbReference type="FunCoup" id="A0A1V8TCT9">
    <property type="interactions" value="5"/>
</dbReference>
<dbReference type="CDD" id="cd00519">
    <property type="entry name" value="Lipase_3"/>
    <property type="match status" value="1"/>
</dbReference>
<proteinExistence type="predicted"/>
<keyword evidence="7" id="KW-1185">Reference proteome</keyword>
<dbReference type="InterPro" id="IPR029058">
    <property type="entry name" value="AB_hydrolase_fold"/>
</dbReference>
<dbReference type="PANTHER" id="PTHR46640">
    <property type="entry name" value="TRIACYLGLYCEROL LIPASE, PUTATIVE (AFU_ORTHOLOGUE AFUA_6G06510)-RELATED"/>
    <property type="match status" value="1"/>
</dbReference>
<protein>
    <recommendedName>
        <fullName evidence="5">Fungal lipase-type domain-containing protein</fullName>
    </recommendedName>
</protein>
<dbReference type="Gene3D" id="3.40.50.1820">
    <property type="entry name" value="alpha/beta hydrolase"/>
    <property type="match status" value="1"/>
</dbReference>
<evidence type="ECO:0000256" key="4">
    <source>
        <dbReference type="SAM" id="SignalP"/>
    </source>
</evidence>
<dbReference type="GO" id="GO:0016787">
    <property type="term" value="F:hydrolase activity"/>
    <property type="evidence" value="ECO:0007669"/>
    <property type="project" value="UniProtKB-KW"/>
</dbReference>